<gene>
    <name evidence="6" type="ORF">E2B99_01170</name>
</gene>
<name>A0A4Y7XG19_9GAMM</name>
<feature type="transmembrane region" description="Helical" evidence="5">
    <location>
        <begin position="28"/>
        <end position="47"/>
    </location>
</feature>
<dbReference type="RefSeq" id="WP_134243178.1">
    <property type="nucleotide sequence ID" value="NZ_SNTY01000006.1"/>
</dbReference>
<organism evidence="6 7">
    <name type="scientific">Alkanindiges illinoisensis</name>
    <dbReference type="NCBI Taxonomy" id="197183"/>
    <lineage>
        <taxon>Bacteria</taxon>
        <taxon>Pseudomonadati</taxon>
        <taxon>Pseudomonadota</taxon>
        <taxon>Gammaproteobacteria</taxon>
        <taxon>Moraxellales</taxon>
        <taxon>Moraxellaceae</taxon>
        <taxon>Alkanindiges</taxon>
    </lineage>
</organism>
<dbReference type="EMBL" id="SNTY01000006">
    <property type="protein sequence ID" value="TEU30626.1"/>
    <property type="molecule type" value="Genomic_DNA"/>
</dbReference>
<keyword evidence="7" id="KW-1185">Reference proteome</keyword>
<feature type="transmembrane region" description="Helical" evidence="5">
    <location>
        <begin position="170"/>
        <end position="189"/>
    </location>
</feature>
<keyword evidence="4 5" id="KW-0472">Membrane</keyword>
<keyword evidence="3 5" id="KW-1133">Transmembrane helix</keyword>
<feature type="transmembrane region" description="Helical" evidence="5">
    <location>
        <begin position="117"/>
        <end position="137"/>
    </location>
</feature>
<feature type="transmembrane region" description="Helical" evidence="5">
    <location>
        <begin position="59"/>
        <end position="77"/>
    </location>
</feature>
<proteinExistence type="predicted"/>
<evidence type="ECO:0000256" key="5">
    <source>
        <dbReference type="SAM" id="Phobius"/>
    </source>
</evidence>
<sequence length="222" mass="23828">MLLVIAGFALTLVAHILARFLGQYFPRLPVIVIAMFIVLALLWLVRWPYDHYMQQVDQLFRHLLGYVTVALAIPLAAIRLDDVPLKALVGLFVFATLTSVAIPMGLAYAVHLSSPTVLAFATRAVTTPIALNIATLIHAPLAMASLIVILSGLVGAALSPLILRHLNDERAAGLALGLAAHAIGTVQAWQRGPVAGRYAAFGMAVNGILTAIWLPLLFLNLF</sequence>
<evidence type="ECO:0000313" key="7">
    <source>
        <dbReference type="Proteomes" id="UP000297834"/>
    </source>
</evidence>
<feature type="transmembrane region" description="Helical" evidence="5">
    <location>
        <begin position="89"/>
        <end position="110"/>
    </location>
</feature>
<dbReference type="STRING" id="1120977.GCA_000619845_01747"/>
<comment type="caution">
    <text evidence="6">The sequence shown here is derived from an EMBL/GenBank/DDBJ whole genome shotgun (WGS) entry which is preliminary data.</text>
</comment>
<protein>
    <submittedName>
        <fullName evidence="6">LrgB family protein</fullName>
    </submittedName>
</protein>
<evidence type="ECO:0000256" key="2">
    <source>
        <dbReference type="ARBA" id="ARBA00022692"/>
    </source>
</evidence>
<feature type="transmembrane region" description="Helical" evidence="5">
    <location>
        <begin position="143"/>
        <end position="163"/>
    </location>
</feature>
<feature type="transmembrane region" description="Helical" evidence="5">
    <location>
        <begin position="195"/>
        <end position="219"/>
    </location>
</feature>
<reference evidence="6 7" key="1">
    <citation type="submission" date="2019-03" db="EMBL/GenBank/DDBJ databases">
        <title>Alkanindiges illinoisensis: a potential pathogenic isolated from ascites of a gastric cancer patient with abdominal metastasis.</title>
        <authorList>
            <person name="Hu X."/>
            <person name="Yang B."/>
            <person name="Yan X."/>
            <person name="Lin L."/>
            <person name="Zhao H."/>
            <person name="Zhou F."/>
            <person name="Su B."/>
            <person name="Chen J."/>
            <person name="Rui Y."/>
            <person name="Wang Q."/>
            <person name="Zheng L."/>
        </authorList>
    </citation>
    <scope>NUCLEOTIDE SEQUENCE [LARGE SCALE GENOMIC DNA]</scope>
    <source>
        <strain evidence="6 7">NFYY 23406</strain>
    </source>
</reference>
<dbReference type="GO" id="GO:0016020">
    <property type="term" value="C:membrane"/>
    <property type="evidence" value="ECO:0007669"/>
    <property type="project" value="UniProtKB-SubCell"/>
</dbReference>
<evidence type="ECO:0000256" key="3">
    <source>
        <dbReference type="ARBA" id="ARBA00022989"/>
    </source>
</evidence>
<dbReference type="AlphaFoldDB" id="A0A4Y7XG19"/>
<evidence type="ECO:0000313" key="6">
    <source>
        <dbReference type="EMBL" id="TEU30626.1"/>
    </source>
</evidence>
<dbReference type="OrthoDB" id="6712687at2"/>
<dbReference type="PANTHER" id="PTHR30249">
    <property type="entry name" value="PUTATIVE SEROTONIN TRANSPORTER"/>
    <property type="match status" value="1"/>
</dbReference>
<evidence type="ECO:0000256" key="1">
    <source>
        <dbReference type="ARBA" id="ARBA00004141"/>
    </source>
</evidence>
<comment type="subcellular location">
    <subcellularLocation>
        <location evidence="1">Membrane</location>
        <topology evidence="1">Multi-pass membrane protein</topology>
    </subcellularLocation>
</comment>
<keyword evidence="2 5" id="KW-0812">Transmembrane</keyword>
<dbReference type="PANTHER" id="PTHR30249:SF0">
    <property type="entry name" value="PLASTIDAL GLYCOLATE_GLYCERATE TRANSLOCATOR 1, CHLOROPLASTIC"/>
    <property type="match status" value="1"/>
</dbReference>
<evidence type="ECO:0000256" key="4">
    <source>
        <dbReference type="ARBA" id="ARBA00023136"/>
    </source>
</evidence>
<accession>A0A4Y7XG19</accession>
<dbReference type="InterPro" id="IPR007300">
    <property type="entry name" value="CidB/LrgB"/>
</dbReference>
<dbReference type="Pfam" id="PF04172">
    <property type="entry name" value="LrgB"/>
    <property type="match status" value="1"/>
</dbReference>
<dbReference type="Proteomes" id="UP000297834">
    <property type="component" value="Unassembled WGS sequence"/>
</dbReference>